<evidence type="ECO:0000256" key="2">
    <source>
        <dbReference type="SAM" id="SignalP"/>
    </source>
</evidence>
<accession>A0A7C8IBL0</accession>
<dbReference type="OrthoDB" id="3943581at2759"/>
<feature type="chain" id="PRO_5029000887" evidence="2">
    <location>
        <begin position="26"/>
        <end position="285"/>
    </location>
</feature>
<organism evidence="3 4">
    <name type="scientific">Massariosphaeria phaeospora</name>
    <dbReference type="NCBI Taxonomy" id="100035"/>
    <lineage>
        <taxon>Eukaryota</taxon>
        <taxon>Fungi</taxon>
        <taxon>Dikarya</taxon>
        <taxon>Ascomycota</taxon>
        <taxon>Pezizomycotina</taxon>
        <taxon>Dothideomycetes</taxon>
        <taxon>Pleosporomycetidae</taxon>
        <taxon>Pleosporales</taxon>
        <taxon>Pleosporales incertae sedis</taxon>
        <taxon>Massariosphaeria</taxon>
    </lineage>
</organism>
<feature type="compositionally biased region" description="Polar residues" evidence="1">
    <location>
        <begin position="118"/>
        <end position="128"/>
    </location>
</feature>
<evidence type="ECO:0000313" key="4">
    <source>
        <dbReference type="Proteomes" id="UP000481861"/>
    </source>
</evidence>
<protein>
    <submittedName>
        <fullName evidence="3">Uncharacterized protein</fullName>
    </submittedName>
</protein>
<feature type="compositionally biased region" description="Low complexity" evidence="1">
    <location>
        <begin position="139"/>
        <end position="149"/>
    </location>
</feature>
<gene>
    <name evidence="3" type="ORF">BDV95DRAFT_574920</name>
</gene>
<comment type="caution">
    <text evidence="3">The sequence shown here is derived from an EMBL/GenBank/DDBJ whole genome shotgun (WGS) entry which is preliminary data.</text>
</comment>
<feature type="signal peptide" evidence="2">
    <location>
        <begin position="1"/>
        <end position="25"/>
    </location>
</feature>
<proteinExistence type="predicted"/>
<evidence type="ECO:0000256" key="1">
    <source>
        <dbReference type="SAM" id="MobiDB-lite"/>
    </source>
</evidence>
<dbReference type="EMBL" id="JAADJZ010000014">
    <property type="protein sequence ID" value="KAF2870030.1"/>
    <property type="molecule type" value="Genomic_DNA"/>
</dbReference>
<name>A0A7C8IBL0_9PLEO</name>
<dbReference type="AlphaFoldDB" id="A0A7C8IBL0"/>
<feature type="region of interest" description="Disordered" evidence="1">
    <location>
        <begin position="109"/>
        <end position="159"/>
    </location>
</feature>
<dbReference type="Proteomes" id="UP000481861">
    <property type="component" value="Unassembled WGS sequence"/>
</dbReference>
<reference evidence="3 4" key="1">
    <citation type="submission" date="2020-01" db="EMBL/GenBank/DDBJ databases">
        <authorList>
            <consortium name="DOE Joint Genome Institute"/>
            <person name="Haridas S."/>
            <person name="Albert R."/>
            <person name="Binder M."/>
            <person name="Bloem J."/>
            <person name="Labutti K."/>
            <person name="Salamov A."/>
            <person name="Andreopoulos B."/>
            <person name="Baker S.E."/>
            <person name="Barry K."/>
            <person name="Bills G."/>
            <person name="Bluhm B.H."/>
            <person name="Cannon C."/>
            <person name="Castanera R."/>
            <person name="Culley D.E."/>
            <person name="Daum C."/>
            <person name="Ezra D."/>
            <person name="Gonzalez J.B."/>
            <person name="Henrissat B."/>
            <person name="Kuo A."/>
            <person name="Liang C."/>
            <person name="Lipzen A."/>
            <person name="Lutzoni F."/>
            <person name="Magnuson J."/>
            <person name="Mondo S."/>
            <person name="Nolan M."/>
            <person name="Ohm R."/>
            <person name="Pangilinan J."/>
            <person name="Park H.-J.H."/>
            <person name="Ramirez L."/>
            <person name="Alfaro M."/>
            <person name="Sun H."/>
            <person name="Tritt A."/>
            <person name="Yoshinaga Y."/>
            <person name="Zwiers L.-H.L."/>
            <person name="Turgeon B.G."/>
            <person name="Goodwin S.B."/>
            <person name="Spatafora J.W."/>
            <person name="Crous P.W."/>
            <person name="Grigoriev I.V."/>
        </authorList>
    </citation>
    <scope>NUCLEOTIDE SEQUENCE [LARGE SCALE GENOMIC DNA]</scope>
    <source>
        <strain evidence="3 4">CBS 611.86</strain>
    </source>
</reference>
<keyword evidence="2" id="KW-0732">Signal</keyword>
<sequence length="285" mass="29892">MPITHRLFILATSLILLFTIAISLATSLQARAPSKKIIQVSIAQAQKLAHVDHDPSPNLGKGFSKGRINDTAFDRADVLSGTQTVGSGRGESTLYVSLTRTRRPAAAMTETQEGVIGQTHTPHASPSSIDEGFIGLAQTPTSASSTPTPHASPPAAPPASPILALTYDGPSGPKHCRGALLKNTVFPPPAAQYINGTCIDLPRDARCGVFLAGKGAGCEAQLFNMPACANTTRTFVNTVVFMPEERTVGALWRSMWVRCGIEAKEVAMLDPAILGDKLKTPGGGG</sequence>
<evidence type="ECO:0000313" key="3">
    <source>
        <dbReference type="EMBL" id="KAF2870030.1"/>
    </source>
</evidence>
<keyword evidence="4" id="KW-1185">Reference proteome</keyword>
<feature type="compositionally biased region" description="Pro residues" evidence="1">
    <location>
        <begin position="150"/>
        <end position="159"/>
    </location>
</feature>